<gene>
    <name evidence="2" type="ORF">E6K73_14140</name>
</gene>
<evidence type="ECO:0000313" key="3">
    <source>
        <dbReference type="Proteomes" id="UP000320184"/>
    </source>
</evidence>
<dbReference type="Gene3D" id="3.10.129.10">
    <property type="entry name" value="Hotdog Thioesterase"/>
    <property type="match status" value="1"/>
</dbReference>
<dbReference type="SUPFAM" id="SSF51735">
    <property type="entry name" value="NAD(P)-binding Rossmann-fold domains"/>
    <property type="match status" value="1"/>
</dbReference>
<reference evidence="2 3" key="1">
    <citation type="journal article" date="2019" name="Nat. Microbiol.">
        <title>Mediterranean grassland soil C-N compound turnover is dependent on rainfall and depth, and is mediated by genomically divergent microorganisms.</title>
        <authorList>
            <person name="Diamond S."/>
            <person name="Andeer P.F."/>
            <person name="Li Z."/>
            <person name="Crits-Christoph A."/>
            <person name="Burstein D."/>
            <person name="Anantharaman K."/>
            <person name="Lane K.R."/>
            <person name="Thomas B.C."/>
            <person name="Pan C."/>
            <person name="Northen T.R."/>
            <person name="Banfield J.F."/>
        </authorList>
    </citation>
    <scope>NUCLEOTIDE SEQUENCE [LARGE SCALE GENOMIC DNA]</scope>
    <source>
        <strain evidence="2">WS_3</strain>
    </source>
</reference>
<dbReference type="InterPro" id="IPR036291">
    <property type="entry name" value="NAD(P)-bd_dom_sf"/>
</dbReference>
<dbReference type="AlphaFoldDB" id="A0A538S6V9"/>
<protein>
    <recommendedName>
        <fullName evidence="1">MaoC-like domain-containing protein</fullName>
    </recommendedName>
</protein>
<dbReference type="EMBL" id="VBOT01000201">
    <property type="protein sequence ID" value="TMQ47105.1"/>
    <property type="molecule type" value="Genomic_DNA"/>
</dbReference>
<accession>A0A538S6V9</accession>
<sequence>MAFFMTIATLQFTLADQRAFARLSGDFNPLHLDPIASIVHGMHLLLRALDAHVRRGPAAKGWTISAGFRRPALPGDSIAVERTGGDRLALTIDAGAPLVDIAIQPAAADPGAESWPASIGRVHQRARRTPRVRPWAGMASAHGAIAFPGRREIRRAFPHAARTFGADAVAAIAAVSRLIGMECPGRDALLSAVDLHITGHAGAKHLTWRVARTDARFGLVRVEIMSPCLRGTIDAFWRPQPAPLPGIEAVAAHVQPDEFAGQRALIVGGSRGLGAATALLVAGGGGIPLVTFVSGAAEVAALRRDARRSGRRIDTLRFDIVTDPIERLARASARFGATHLYYFATPRIFTRRREPFDTALFQRFAAFYVTGFANACAAASTGSLDVFYPSSVALDERSRDLIEYSTAKAAGEALSAMLQAATPGLRILVRRLPRVATDQTASIVPVPAVNPVVAMLPIVREMHRTGSPSE</sequence>
<dbReference type="Proteomes" id="UP000320184">
    <property type="component" value="Unassembled WGS sequence"/>
</dbReference>
<comment type="caution">
    <text evidence="2">The sequence shown here is derived from an EMBL/GenBank/DDBJ whole genome shotgun (WGS) entry which is preliminary data.</text>
</comment>
<dbReference type="InterPro" id="IPR002539">
    <property type="entry name" value="MaoC-like_dom"/>
</dbReference>
<proteinExistence type="predicted"/>
<dbReference type="CDD" id="cd03441">
    <property type="entry name" value="R_hydratase_like"/>
    <property type="match status" value="1"/>
</dbReference>
<dbReference type="Gene3D" id="3.40.50.720">
    <property type="entry name" value="NAD(P)-binding Rossmann-like Domain"/>
    <property type="match status" value="1"/>
</dbReference>
<feature type="domain" description="MaoC-like" evidence="1">
    <location>
        <begin position="9"/>
        <end position="81"/>
    </location>
</feature>
<evidence type="ECO:0000313" key="2">
    <source>
        <dbReference type="EMBL" id="TMQ47105.1"/>
    </source>
</evidence>
<dbReference type="SUPFAM" id="SSF54637">
    <property type="entry name" value="Thioesterase/thiol ester dehydrase-isomerase"/>
    <property type="match status" value="1"/>
</dbReference>
<dbReference type="InterPro" id="IPR029069">
    <property type="entry name" value="HotDog_dom_sf"/>
</dbReference>
<evidence type="ECO:0000259" key="1">
    <source>
        <dbReference type="Pfam" id="PF01575"/>
    </source>
</evidence>
<name>A0A538S6V9_UNCEI</name>
<organism evidence="2 3">
    <name type="scientific">Eiseniibacteriota bacterium</name>
    <dbReference type="NCBI Taxonomy" id="2212470"/>
    <lineage>
        <taxon>Bacteria</taxon>
        <taxon>Candidatus Eiseniibacteriota</taxon>
    </lineage>
</organism>
<dbReference type="Pfam" id="PF01575">
    <property type="entry name" value="MaoC_dehydratas"/>
    <property type="match status" value="1"/>
</dbReference>